<dbReference type="AlphaFoldDB" id="A0A1I6VJJ7"/>
<dbReference type="Pfam" id="PF20736">
    <property type="entry name" value="Glyco_hydro127M"/>
    <property type="match status" value="1"/>
</dbReference>
<evidence type="ECO:0000259" key="2">
    <source>
        <dbReference type="Pfam" id="PF20736"/>
    </source>
</evidence>
<dbReference type="PANTHER" id="PTHR43465:SF2">
    <property type="entry name" value="DUF1680 DOMAIN PROTEIN (AFU_ORTHOLOGUE AFUA_1G08910)"/>
    <property type="match status" value="1"/>
</dbReference>
<feature type="domain" description="Non-reducing end beta-L-arabinofuranosidase-like GH127 catalytic" evidence="1">
    <location>
        <begin position="23"/>
        <end position="415"/>
    </location>
</feature>
<reference evidence="5" key="1">
    <citation type="submission" date="2016-10" db="EMBL/GenBank/DDBJ databases">
        <authorList>
            <person name="Varghese N."/>
            <person name="Submissions S."/>
        </authorList>
    </citation>
    <scope>NUCLEOTIDE SEQUENCE [LARGE SCALE GENOMIC DNA]</scope>
    <source>
        <strain evidence="5">CGMCC 4.7047</strain>
    </source>
</reference>
<feature type="domain" description="Non-reducing end beta-L-arabinofuranosidase-like GH127 C-terminal" evidence="3">
    <location>
        <begin position="515"/>
        <end position="636"/>
    </location>
</feature>
<dbReference type="InterPro" id="IPR049174">
    <property type="entry name" value="Beta-AFase-like"/>
</dbReference>
<dbReference type="InterPro" id="IPR049046">
    <property type="entry name" value="Beta-AFase-like_GH127_middle"/>
</dbReference>
<dbReference type="Pfam" id="PF20737">
    <property type="entry name" value="Glyco_hydro127C"/>
    <property type="match status" value="1"/>
</dbReference>
<feature type="domain" description="Non-reducing end beta-L-arabinofuranosidase-like GH127 middle" evidence="2">
    <location>
        <begin position="427"/>
        <end position="513"/>
    </location>
</feature>
<dbReference type="GO" id="GO:0005975">
    <property type="term" value="P:carbohydrate metabolic process"/>
    <property type="evidence" value="ECO:0007669"/>
    <property type="project" value="InterPro"/>
</dbReference>
<dbReference type="InterPro" id="IPR012878">
    <property type="entry name" value="Beta-AFase-like_GH127_cat"/>
</dbReference>
<accession>A0A1I6VJJ7</accession>
<evidence type="ECO:0000259" key="1">
    <source>
        <dbReference type="Pfam" id="PF07944"/>
    </source>
</evidence>
<keyword evidence="5" id="KW-1185">Reference proteome</keyword>
<dbReference type="STRING" id="1176198.SAMN05444716_108174"/>
<dbReference type="PANTHER" id="PTHR43465">
    <property type="entry name" value="DUF1680 DOMAIN PROTEIN (AFU_ORTHOLOGUE AFUA_1G08910)"/>
    <property type="match status" value="1"/>
</dbReference>
<evidence type="ECO:0000259" key="3">
    <source>
        <dbReference type="Pfam" id="PF20737"/>
    </source>
</evidence>
<dbReference type="Proteomes" id="UP000198873">
    <property type="component" value="Unassembled WGS sequence"/>
</dbReference>
<sequence length="643" mass="69297">MTHGPIRLTSAAHARLRPATEARITGGFWAARRHTNATVSIPQGPRKLESAGNLGNLRAAAGAADTDFTGDFPFQDSDVHKWLEAASWQLADTPDAELAGEVDRLIALLAAAQEPDGYLQTHYQVKHPGRRWQDLRWGHELYCAGHLMQAAVAHHRATGRTALLEVALRFAAHIEETFGPGRAVDAVCGHPEIETALVELYRETGERRWLDLAAYFVDLRGHGSLEPGFERGGESVTGGAYWQDEVPVRAARTVTGHAVRQLYLLAGAADLATETGEGELREALERLWSAMVSGKTYLTGGVGARYEGEAFGDAYELPPDRAYAETCAAIASVQFGWRMALLTGESRYSDLIERTLYNGFLSGIGLDGERWLYVNPLQVREGYEFRPGDQSARRTPWFRCACCPPNVMRLLASLPHYVASGDDTGLQVHQYACGRYAAGGGAVTVAGDYPWDGRIEITVDEAPAGPWTLALRIPPWAATAGLDGGTVERPADGWLRLRRVWSPGERVELRLPLDVRVTGADPRVDAVRGTVALERGPLVYCLEQTDLPPGVSLDALALDPERVPVAEHRPGLLGGVTVLRARGRVRAAGGGAGWPYGAGAGEDAVDGPAGDPVELTAVPYHAWANRADGAMRVWLPRAGGGAG</sequence>
<evidence type="ECO:0000313" key="5">
    <source>
        <dbReference type="Proteomes" id="UP000198873"/>
    </source>
</evidence>
<dbReference type="SUPFAM" id="SSF48208">
    <property type="entry name" value="Six-hairpin glycosidases"/>
    <property type="match status" value="1"/>
</dbReference>
<dbReference type="InterPro" id="IPR008928">
    <property type="entry name" value="6-hairpin_glycosidase_sf"/>
</dbReference>
<proteinExistence type="predicted"/>
<dbReference type="RefSeq" id="WP_093844089.1">
    <property type="nucleotide sequence ID" value="NZ_FPAB01000008.1"/>
</dbReference>
<dbReference type="EMBL" id="FPAB01000008">
    <property type="protein sequence ID" value="SFT13878.1"/>
    <property type="molecule type" value="Genomic_DNA"/>
</dbReference>
<evidence type="ECO:0000313" key="4">
    <source>
        <dbReference type="EMBL" id="SFT13878.1"/>
    </source>
</evidence>
<gene>
    <name evidence="4" type="ORF">SAMN05444716_108174</name>
</gene>
<protein>
    <recommendedName>
        <fullName evidence="6">Glycoside hydrolase family 127 protein</fullName>
    </recommendedName>
</protein>
<name>A0A1I6VJJ7_9ACTN</name>
<evidence type="ECO:0008006" key="6">
    <source>
        <dbReference type="Google" id="ProtNLM"/>
    </source>
</evidence>
<dbReference type="InterPro" id="IPR049049">
    <property type="entry name" value="Beta-AFase-like_GH127_C"/>
</dbReference>
<organism evidence="4 5">
    <name type="scientific">Streptomyces harbinensis</name>
    <dbReference type="NCBI Taxonomy" id="1176198"/>
    <lineage>
        <taxon>Bacteria</taxon>
        <taxon>Bacillati</taxon>
        <taxon>Actinomycetota</taxon>
        <taxon>Actinomycetes</taxon>
        <taxon>Kitasatosporales</taxon>
        <taxon>Streptomycetaceae</taxon>
        <taxon>Streptomyces</taxon>
    </lineage>
</organism>
<dbReference type="Pfam" id="PF07944">
    <property type="entry name" value="Beta-AFase-like_GH127_cat"/>
    <property type="match status" value="1"/>
</dbReference>